<evidence type="ECO:0000259" key="2">
    <source>
        <dbReference type="SMART" id="SM00479"/>
    </source>
</evidence>
<dbReference type="SUPFAM" id="SSF53098">
    <property type="entry name" value="Ribonuclease H-like"/>
    <property type="match status" value="1"/>
</dbReference>
<dbReference type="RefSeq" id="WP_207657797.1">
    <property type="nucleotide sequence ID" value="NZ_QICS01000003.1"/>
</dbReference>
<organism evidence="3 4">
    <name type="scientific">Lachnotalea glycerini</name>
    <dbReference type="NCBI Taxonomy" id="1763509"/>
    <lineage>
        <taxon>Bacteria</taxon>
        <taxon>Bacillati</taxon>
        <taxon>Bacillota</taxon>
        <taxon>Clostridia</taxon>
        <taxon>Lachnospirales</taxon>
        <taxon>Lachnospiraceae</taxon>
        <taxon>Lachnotalea</taxon>
    </lineage>
</organism>
<dbReference type="Proteomes" id="UP000247523">
    <property type="component" value="Unassembled WGS sequence"/>
</dbReference>
<dbReference type="InterPro" id="IPR036397">
    <property type="entry name" value="RNaseH_sf"/>
</dbReference>
<gene>
    <name evidence="3" type="ORF">C8E03_103307</name>
</gene>
<protein>
    <submittedName>
        <fullName evidence="3">DNA polymerase-3 subunit alpha (Gram-positive type)</fullName>
    </submittedName>
</protein>
<evidence type="ECO:0000256" key="1">
    <source>
        <dbReference type="ARBA" id="ARBA00022839"/>
    </source>
</evidence>
<comment type="caution">
    <text evidence="3">The sequence shown here is derived from an EMBL/GenBank/DDBJ whole genome shotgun (WGS) entry which is preliminary data.</text>
</comment>
<dbReference type="InterPro" id="IPR006054">
    <property type="entry name" value="DnaQ"/>
</dbReference>
<dbReference type="AlphaFoldDB" id="A0A318EQ76"/>
<accession>A0A318EQ76</accession>
<evidence type="ECO:0000313" key="3">
    <source>
        <dbReference type="EMBL" id="PXV91744.1"/>
    </source>
</evidence>
<dbReference type="PANTHER" id="PTHR30231">
    <property type="entry name" value="DNA POLYMERASE III SUBUNIT EPSILON"/>
    <property type="match status" value="1"/>
</dbReference>
<dbReference type="GO" id="GO:0005829">
    <property type="term" value="C:cytosol"/>
    <property type="evidence" value="ECO:0007669"/>
    <property type="project" value="TreeGrafter"/>
</dbReference>
<feature type="domain" description="Exonuclease" evidence="2">
    <location>
        <begin position="4"/>
        <end position="169"/>
    </location>
</feature>
<dbReference type="InterPro" id="IPR013520">
    <property type="entry name" value="Ribonucl_H"/>
</dbReference>
<dbReference type="Pfam" id="PF00929">
    <property type="entry name" value="RNase_T"/>
    <property type="match status" value="1"/>
</dbReference>
<name>A0A318EQ76_9FIRM</name>
<dbReference type="SMART" id="SM00479">
    <property type="entry name" value="EXOIII"/>
    <property type="match status" value="1"/>
</dbReference>
<sequence>MIDSYIALDLETTGLNPKYARILEVGAVKIKKGKVIGTYDKIVNAKTYLSQQIVDLTGITEDMMQSGEDIENVIVELIDFCEDDILLGHNIQFDYSFVKKAAANHKMGFEKEAIDTLKLARKFLPELEKRSLEYLCEYYKIEHVNKHRAYYDALAASDLYKILSEQFYKGNEDAFNPFSLSYQVKREGPITPKQKIYLRDLIKYHNIAIAVQIDSLTKNEASRMIDGIILKHGRIF</sequence>
<dbReference type="CDD" id="cd06127">
    <property type="entry name" value="DEDDh"/>
    <property type="match status" value="1"/>
</dbReference>
<keyword evidence="1" id="KW-0269">Exonuclease</keyword>
<keyword evidence="1" id="KW-0540">Nuclease</keyword>
<dbReference type="PANTHER" id="PTHR30231:SF41">
    <property type="entry name" value="DNA POLYMERASE III SUBUNIT EPSILON"/>
    <property type="match status" value="1"/>
</dbReference>
<keyword evidence="1" id="KW-0378">Hydrolase</keyword>
<dbReference type="NCBIfam" id="TIGR00573">
    <property type="entry name" value="dnaq"/>
    <property type="match status" value="1"/>
</dbReference>
<proteinExistence type="predicted"/>
<dbReference type="GO" id="GO:0003677">
    <property type="term" value="F:DNA binding"/>
    <property type="evidence" value="ECO:0007669"/>
    <property type="project" value="InterPro"/>
</dbReference>
<dbReference type="GO" id="GO:0008408">
    <property type="term" value="F:3'-5' exonuclease activity"/>
    <property type="evidence" value="ECO:0007669"/>
    <property type="project" value="TreeGrafter"/>
</dbReference>
<dbReference type="FunFam" id="3.30.420.10:FF:000045">
    <property type="entry name" value="3'-5' exonuclease DinG"/>
    <property type="match status" value="1"/>
</dbReference>
<dbReference type="GO" id="GO:0045004">
    <property type="term" value="P:DNA replication proofreading"/>
    <property type="evidence" value="ECO:0007669"/>
    <property type="project" value="TreeGrafter"/>
</dbReference>
<dbReference type="Gene3D" id="3.30.420.10">
    <property type="entry name" value="Ribonuclease H-like superfamily/Ribonuclease H"/>
    <property type="match status" value="1"/>
</dbReference>
<evidence type="ECO:0000313" key="4">
    <source>
        <dbReference type="Proteomes" id="UP000247523"/>
    </source>
</evidence>
<dbReference type="GO" id="GO:0003887">
    <property type="term" value="F:DNA-directed DNA polymerase activity"/>
    <property type="evidence" value="ECO:0007669"/>
    <property type="project" value="InterPro"/>
</dbReference>
<dbReference type="EMBL" id="QICS01000003">
    <property type="protein sequence ID" value="PXV91744.1"/>
    <property type="molecule type" value="Genomic_DNA"/>
</dbReference>
<dbReference type="InterPro" id="IPR012337">
    <property type="entry name" value="RNaseH-like_sf"/>
</dbReference>
<reference evidence="3 4" key="1">
    <citation type="submission" date="2018-05" db="EMBL/GenBank/DDBJ databases">
        <title>Genomic Encyclopedia of Type Strains, Phase IV (KMG-IV): sequencing the most valuable type-strain genomes for metagenomic binning, comparative biology and taxonomic classification.</title>
        <authorList>
            <person name="Goeker M."/>
        </authorList>
    </citation>
    <scope>NUCLEOTIDE SEQUENCE [LARGE SCALE GENOMIC DNA]</scope>
    <source>
        <strain evidence="3 4">DSM 28816</strain>
    </source>
</reference>